<dbReference type="AlphaFoldDB" id="A0A240UEF5"/>
<evidence type="ECO:0000313" key="2">
    <source>
        <dbReference type="Proteomes" id="UP000194440"/>
    </source>
</evidence>
<name>A0A240UEF5_9BURK</name>
<organism evidence="1 2">
    <name type="scientific">Acidovorax carolinensis</name>
    <dbReference type="NCBI Taxonomy" id="553814"/>
    <lineage>
        <taxon>Bacteria</taxon>
        <taxon>Pseudomonadati</taxon>
        <taxon>Pseudomonadota</taxon>
        <taxon>Betaproteobacteria</taxon>
        <taxon>Burkholderiales</taxon>
        <taxon>Comamonadaceae</taxon>
        <taxon>Acidovorax</taxon>
    </lineage>
</organism>
<dbReference type="EMBL" id="CP021366">
    <property type="protein sequence ID" value="ART59475.1"/>
    <property type="molecule type" value="Genomic_DNA"/>
</dbReference>
<sequence>MRAPDSLIFSLRQAACLALLTPLIALAQGRDTVRDAANPDAPGAPLVYSGMKPVPPGNDAPAPNAWREAHDAVAAFPRGHADILVWEQQAAAKPPAAPASAPPSAGSQPHSGHGAAPMPPHPHMPMHGGKP</sequence>
<accession>A0A240UEF5</accession>
<gene>
    <name evidence="1" type="ORF">CBP36_12055</name>
</gene>
<dbReference type="Proteomes" id="UP000194440">
    <property type="component" value="Chromosome"/>
</dbReference>
<reference evidence="1" key="1">
    <citation type="submission" date="2017-05" db="EMBL/GenBank/DDBJ databases">
        <title>Polyphasic characterization of four soil-derived phenanthrene-degrading Acidovorax strains and proposal of Acidovorax phenanthrenivorans sp. nov.</title>
        <authorList>
            <person name="Singleton D."/>
            <person name="Lee J."/>
            <person name="Dickey A.N."/>
            <person name="Stroud A."/>
            <person name="Scholl E.H."/>
            <person name="Wright F.A."/>
            <person name="Aitken M.D."/>
        </authorList>
    </citation>
    <scope>NUCLEOTIDE SEQUENCE</scope>
    <source>
        <strain evidence="1">P4</strain>
    </source>
</reference>
<evidence type="ECO:0000313" key="1">
    <source>
        <dbReference type="EMBL" id="ART59475.1"/>
    </source>
</evidence>
<dbReference type="RefSeq" id="WP_086927595.1">
    <property type="nucleotide sequence ID" value="NZ_CP021361.1"/>
</dbReference>
<proteinExistence type="predicted"/>
<dbReference type="KEGG" id="acin:CBP34_11730"/>
<dbReference type="OrthoDB" id="8820990at2"/>
<dbReference type="KEGG" id="acip:CBP36_12055"/>
<protein>
    <submittedName>
        <fullName evidence="1">Uncharacterized protein</fullName>
    </submittedName>
</protein>
<keyword evidence="2" id="KW-1185">Reference proteome</keyword>
<accession>A0A240U497</accession>